<proteinExistence type="predicted"/>
<dbReference type="EMBL" id="JBHSFK010000002">
    <property type="protein sequence ID" value="MFC4498483.1"/>
    <property type="molecule type" value="Genomic_DNA"/>
</dbReference>
<accession>A0ABV9AIY1</accession>
<name>A0ABV9AIY1_9ACTN</name>
<keyword evidence="2" id="KW-1185">Reference proteome</keyword>
<dbReference type="RefSeq" id="WP_381167846.1">
    <property type="nucleotide sequence ID" value="NZ_JBHSFK010000002.1"/>
</dbReference>
<dbReference type="Proteomes" id="UP001595839">
    <property type="component" value="Unassembled WGS sequence"/>
</dbReference>
<comment type="caution">
    <text evidence="1">The sequence shown here is derived from an EMBL/GenBank/DDBJ whole genome shotgun (WGS) entry which is preliminary data.</text>
</comment>
<evidence type="ECO:0000313" key="2">
    <source>
        <dbReference type="Proteomes" id="UP001595839"/>
    </source>
</evidence>
<evidence type="ECO:0000313" key="1">
    <source>
        <dbReference type="EMBL" id="MFC4498483.1"/>
    </source>
</evidence>
<gene>
    <name evidence="1" type="ORF">ACFPIH_02920</name>
</gene>
<organism evidence="1 2">
    <name type="scientific">Streptomyces vulcanius</name>
    <dbReference type="NCBI Taxonomy" id="1441876"/>
    <lineage>
        <taxon>Bacteria</taxon>
        <taxon>Bacillati</taxon>
        <taxon>Actinomycetota</taxon>
        <taxon>Actinomycetes</taxon>
        <taxon>Kitasatosporales</taxon>
        <taxon>Streptomycetaceae</taxon>
        <taxon>Streptomyces</taxon>
    </lineage>
</organism>
<sequence>MNAEAGPSCCPEEHVDECLVWDTCGADNCWGLCLLRHCPCSCHVGHTCGCGQQL</sequence>
<reference evidence="2" key="1">
    <citation type="journal article" date="2019" name="Int. J. Syst. Evol. Microbiol.">
        <title>The Global Catalogue of Microorganisms (GCM) 10K type strain sequencing project: providing services to taxonomists for standard genome sequencing and annotation.</title>
        <authorList>
            <consortium name="The Broad Institute Genomics Platform"/>
            <consortium name="The Broad Institute Genome Sequencing Center for Infectious Disease"/>
            <person name="Wu L."/>
            <person name="Ma J."/>
        </authorList>
    </citation>
    <scope>NUCLEOTIDE SEQUENCE [LARGE SCALE GENOMIC DNA]</scope>
    <source>
        <strain evidence="2">CGMCC 4.7177</strain>
    </source>
</reference>
<protein>
    <submittedName>
        <fullName evidence="1">Uncharacterized protein</fullName>
    </submittedName>
</protein>